<evidence type="ECO:0000256" key="1">
    <source>
        <dbReference type="SAM" id="Phobius"/>
    </source>
</evidence>
<keyword evidence="1" id="KW-0812">Transmembrane</keyword>
<dbReference type="EMBL" id="JAVDQG010000005">
    <property type="protein sequence ID" value="MDR6226629.1"/>
    <property type="molecule type" value="Genomic_DNA"/>
</dbReference>
<keyword evidence="1" id="KW-0472">Membrane</keyword>
<organism evidence="3 4">
    <name type="scientific">Desmospora profundinema</name>
    <dbReference type="NCBI Taxonomy" id="1571184"/>
    <lineage>
        <taxon>Bacteria</taxon>
        <taxon>Bacillati</taxon>
        <taxon>Bacillota</taxon>
        <taxon>Bacilli</taxon>
        <taxon>Bacillales</taxon>
        <taxon>Thermoactinomycetaceae</taxon>
        <taxon>Desmospora</taxon>
    </lineage>
</organism>
<proteinExistence type="predicted"/>
<feature type="domain" description="YdbS-like PH" evidence="2">
    <location>
        <begin position="72"/>
        <end position="149"/>
    </location>
</feature>
<keyword evidence="4" id="KW-1185">Reference proteome</keyword>
<dbReference type="InterPro" id="IPR005182">
    <property type="entry name" value="YdbS-like_PH"/>
</dbReference>
<comment type="caution">
    <text evidence="3">The sequence shown here is derived from an EMBL/GenBank/DDBJ whole genome shotgun (WGS) entry which is preliminary data.</text>
</comment>
<protein>
    <submittedName>
        <fullName evidence="3">Membrane protein YdbS with pleckstrin-like domain</fullName>
    </submittedName>
</protein>
<dbReference type="RefSeq" id="WP_309866760.1">
    <property type="nucleotide sequence ID" value="NZ_JAVDQG010000005.1"/>
</dbReference>
<accession>A0ABU1IR47</accession>
<keyword evidence="1" id="KW-1133">Transmembrane helix</keyword>
<dbReference type="Pfam" id="PF03703">
    <property type="entry name" value="bPH_2"/>
    <property type="match status" value="1"/>
</dbReference>
<dbReference type="PANTHER" id="PTHR34473">
    <property type="entry name" value="UPF0699 TRANSMEMBRANE PROTEIN YDBS"/>
    <property type="match status" value="1"/>
</dbReference>
<feature type="transmembrane region" description="Helical" evidence="1">
    <location>
        <begin position="21"/>
        <end position="41"/>
    </location>
</feature>
<gene>
    <name evidence="3" type="ORF">JOE21_002636</name>
</gene>
<evidence type="ECO:0000313" key="3">
    <source>
        <dbReference type="EMBL" id="MDR6226629.1"/>
    </source>
</evidence>
<dbReference type="PANTHER" id="PTHR34473:SF2">
    <property type="entry name" value="UPF0699 TRANSMEMBRANE PROTEIN YDBT"/>
    <property type="match status" value="1"/>
</dbReference>
<sequence>MNEPPKNRIHRDAIRVWRTHECLTAGFVLLVVGGVTGLTFLFDWHRWIPAVLWSVATVYLVPAIWIYPLLRWRYYRYEVNEKEIDIQSGYFFIRRTIIPMVRVQHVNTTQGPLLRRHGLSELEINTAGGASFTIPALLTEEADQLRDRIGSLVRVARDE</sequence>
<reference evidence="3 4" key="1">
    <citation type="submission" date="2023-07" db="EMBL/GenBank/DDBJ databases">
        <title>Genomic Encyclopedia of Type Strains, Phase IV (KMG-IV): sequencing the most valuable type-strain genomes for metagenomic binning, comparative biology and taxonomic classification.</title>
        <authorList>
            <person name="Goeker M."/>
        </authorList>
    </citation>
    <scope>NUCLEOTIDE SEQUENCE [LARGE SCALE GENOMIC DNA]</scope>
    <source>
        <strain evidence="3 4">DSM 45903</strain>
    </source>
</reference>
<dbReference type="Proteomes" id="UP001185012">
    <property type="component" value="Unassembled WGS sequence"/>
</dbReference>
<evidence type="ECO:0000259" key="2">
    <source>
        <dbReference type="Pfam" id="PF03703"/>
    </source>
</evidence>
<name>A0ABU1IR47_9BACL</name>
<feature type="transmembrane region" description="Helical" evidence="1">
    <location>
        <begin position="47"/>
        <end position="67"/>
    </location>
</feature>
<evidence type="ECO:0000313" key="4">
    <source>
        <dbReference type="Proteomes" id="UP001185012"/>
    </source>
</evidence>